<dbReference type="GO" id="GO:0004332">
    <property type="term" value="F:fructose-bisphosphate aldolase activity"/>
    <property type="evidence" value="ECO:0007669"/>
    <property type="project" value="UniProtKB-EC"/>
</dbReference>
<comment type="function">
    <text evidence="3">Catalyzes the aldol condensation of dihydroxyacetone phosphate (DHAP or glycerone-phosphate) with glyceraldehyde 3-phosphate (G3P) to form fructose 1,6-bisphosphate (FBP) in gluconeogenesis and the reverse reaction in glycolysis.</text>
</comment>
<evidence type="ECO:0000313" key="4">
    <source>
        <dbReference type="EMBL" id="OJD40231.1"/>
    </source>
</evidence>
<feature type="binding site" evidence="2">
    <location>
        <position position="191"/>
    </location>
    <ligand>
        <name>Zn(2+)</name>
        <dbReference type="ChEBI" id="CHEBI:29105"/>
        <label>1</label>
        <note>catalytic</note>
    </ligand>
</feature>
<gene>
    <name evidence="4" type="ORF">BKCO1_1000417</name>
</gene>
<dbReference type="OrthoDB" id="2558351at2759"/>
<evidence type="ECO:0000256" key="1">
    <source>
        <dbReference type="PIRSR" id="PIRSR001359-1"/>
    </source>
</evidence>
<accession>A0A1J9SIP2</accession>
<dbReference type="GO" id="GO:0008270">
    <property type="term" value="F:zinc ion binding"/>
    <property type="evidence" value="ECO:0007669"/>
    <property type="project" value="UniProtKB-UniRule"/>
</dbReference>
<dbReference type="GeneID" id="31010071"/>
<feature type="binding site" evidence="2">
    <location>
        <position position="115"/>
    </location>
    <ligand>
        <name>Zn(2+)</name>
        <dbReference type="ChEBI" id="CHEBI:29105"/>
        <label>2</label>
    </ligand>
</feature>
<name>A0A1J9SIP2_9PEZI</name>
<reference evidence="4 5" key="1">
    <citation type="submission" date="2016-10" db="EMBL/GenBank/DDBJ databases">
        <title>Proteomics and genomics reveal pathogen-plant mechanisms compatible with a hemibiotrophic lifestyle of Diplodia corticola.</title>
        <authorList>
            <person name="Fernandes I."/>
            <person name="De Jonge R."/>
            <person name="Van De Peer Y."/>
            <person name="Devreese B."/>
            <person name="Alves A."/>
            <person name="Esteves A.C."/>
        </authorList>
    </citation>
    <scope>NUCLEOTIDE SEQUENCE [LARGE SCALE GENOMIC DNA]</scope>
    <source>
        <strain evidence="4 5">CBS 112549</strain>
    </source>
</reference>
<dbReference type="GO" id="GO:0006096">
    <property type="term" value="P:glycolytic process"/>
    <property type="evidence" value="ECO:0007669"/>
    <property type="project" value="UniProtKB-UniPathway"/>
</dbReference>
<keyword evidence="3" id="KW-0324">Glycolysis</keyword>
<dbReference type="Proteomes" id="UP000183809">
    <property type="component" value="Unassembled WGS sequence"/>
</dbReference>
<feature type="binding site" evidence="2">
    <location>
        <position position="222"/>
    </location>
    <ligand>
        <name>Zn(2+)</name>
        <dbReference type="ChEBI" id="CHEBI:29105"/>
        <label>1</label>
        <note>catalytic</note>
    </ligand>
</feature>
<sequence>MSTSWKTSNRTLQILRAAEAGRYGVLAAIAYNTEQILGLVRAAVRARSPLILQFFPWAITYSDGVLVRAAADAIRQLAPAGAEPVPIAIHLDHAQDEALIRRAADELPFDSIMVDMSRFDRDENLAKTRELVAYCHERRIATEAEPGRIEGGEDGVADTAGLEGSMTTEGEVADFVATGVDVLAPAVGNVHGEYGPAGPRLDFGRLDTLVSLAKGKVHIALHGTNGFEPELMKKCIAAGVSKINVNRLVLDDYSNHVAAQAGKIPQTVLMEEGTEKVVSLTMEWMRHCGSAGKA</sequence>
<dbReference type="Gene3D" id="3.20.20.70">
    <property type="entry name" value="Aldolase class I"/>
    <property type="match status" value="1"/>
</dbReference>
<dbReference type="PANTHER" id="PTHR30304">
    <property type="entry name" value="D-TAGATOSE-1,6-BISPHOSPHATE ALDOLASE"/>
    <property type="match status" value="1"/>
</dbReference>
<evidence type="ECO:0000256" key="2">
    <source>
        <dbReference type="PIRSR" id="PIRSR001359-3"/>
    </source>
</evidence>
<dbReference type="InterPro" id="IPR000771">
    <property type="entry name" value="FBA_II"/>
</dbReference>
<dbReference type="EC" id="4.1.2.13" evidence="3"/>
<organism evidence="4 5">
    <name type="scientific">Diplodia corticola</name>
    <dbReference type="NCBI Taxonomy" id="236234"/>
    <lineage>
        <taxon>Eukaryota</taxon>
        <taxon>Fungi</taxon>
        <taxon>Dikarya</taxon>
        <taxon>Ascomycota</taxon>
        <taxon>Pezizomycotina</taxon>
        <taxon>Dothideomycetes</taxon>
        <taxon>Dothideomycetes incertae sedis</taxon>
        <taxon>Botryosphaeriales</taxon>
        <taxon>Botryosphaeriaceae</taxon>
        <taxon>Diplodia</taxon>
    </lineage>
</organism>
<dbReference type="Pfam" id="PF01116">
    <property type="entry name" value="F_bP_aldolase"/>
    <property type="match status" value="1"/>
</dbReference>
<dbReference type="PANTHER" id="PTHR30304:SF0">
    <property type="entry name" value="D-TAGATOSE-1,6-BISPHOSPHATE ALDOLASE SUBUNIT GATY-RELATED"/>
    <property type="match status" value="1"/>
</dbReference>
<evidence type="ECO:0000256" key="3">
    <source>
        <dbReference type="RuleBase" id="RU366023"/>
    </source>
</evidence>
<dbReference type="PIRSF" id="PIRSF001359">
    <property type="entry name" value="F_bP_aldolase_II"/>
    <property type="match status" value="1"/>
</dbReference>
<feature type="binding site" evidence="2">
    <location>
        <position position="93"/>
    </location>
    <ligand>
        <name>Zn(2+)</name>
        <dbReference type="ChEBI" id="CHEBI:29105"/>
        <label>1</label>
        <note>catalytic</note>
    </ligand>
</feature>
<comment type="caution">
    <text evidence="4">The sequence shown here is derived from an EMBL/GenBank/DDBJ whole genome shotgun (WGS) entry which is preliminary data.</text>
</comment>
<comment type="similarity">
    <text evidence="3">Belongs to the class II fructose-bisphosphate aldolase family.</text>
</comment>
<dbReference type="AlphaFoldDB" id="A0A1J9SIP2"/>
<feature type="active site" description="Proton donor" evidence="1">
    <location>
        <position position="92"/>
    </location>
</feature>
<keyword evidence="3" id="KW-0456">Lyase</keyword>
<dbReference type="EMBL" id="MNUE01000001">
    <property type="protein sequence ID" value="OJD40231.1"/>
    <property type="molecule type" value="Genomic_DNA"/>
</dbReference>
<dbReference type="SUPFAM" id="SSF51569">
    <property type="entry name" value="Aldolase"/>
    <property type="match status" value="1"/>
</dbReference>
<dbReference type="STRING" id="236234.A0A1J9SIP2"/>
<dbReference type="RefSeq" id="XP_020135074.1">
    <property type="nucleotide sequence ID" value="XM_020269812.1"/>
</dbReference>
<keyword evidence="5" id="KW-1185">Reference proteome</keyword>
<dbReference type="InterPro" id="IPR050246">
    <property type="entry name" value="Class_II_FBP_aldolase"/>
</dbReference>
<keyword evidence="2 3" id="KW-0862">Zinc</keyword>
<evidence type="ECO:0000313" key="5">
    <source>
        <dbReference type="Proteomes" id="UP000183809"/>
    </source>
</evidence>
<proteinExistence type="inferred from homology"/>
<comment type="catalytic activity">
    <reaction evidence="3">
        <text>beta-D-fructose 1,6-bisphosphate = D-glyceraldehyde 3-phosphate + dihydroxyacetone phosphate</text>
        <dbReference type="Rhea" id="RHEA:14729"/>
        <dbReference type="ChEBI" id="CHEBI:32966"/>
        <dbReference type="ChEBI" id="CHEBI:57642"/>
        <dbReference type="ChEBI" id="CHEBI:59776"/>
        <dbReference type="EC" id="4.1.2.13"/>
    </reaction>
</comment>
<comment type="pathway">
    <text evidence="3">Carbohydrate degradation; glycolysis; D-glyceraldehyde 3-phosphate and glycerone phosphate from D-glucose: step 4/4.</text>
</comment>
<protein>
    <recommendedName>
        <fullName evidence="3">Fructose-bisphosphate aldolase</fullName>
        <shortName evidence="3">FBP aldolase</shortName>
        <ecNumber evidence="3">4.1.2.13</ecNumber>
    </recommendedName>
</protein>
<comment type="cofactor">
    <cofactor evidence="2 3">
        <name>Zn(2+)</name>
        <dbReference type="ChEBI" id="CHEBI:29105"/>
    </cofactor>
    <text evidence="2 3">Binds 2 Zn(2+) ions per subunit. One is catalytic and the other provides a structural contribution.</text>
</comment>
<feature type="binding site" evidence="2">
    <location>
        <position position="145"/>
    </location>
    <ligand>
        <name>Zn(2+)</name>
        <dbReference type="ChEBI" id="CHEBI:29105"/>
        <label>2</label>
    </ligand>
</feature>
<dbReference type="InterPro" id="IPR013785">
    <property type="entry name" value="Aldolase_TIM"/>
</dbReference>
<dbReference type="CDD" id="cd00947">
    <property type="entry name" value="TBP_aldolase_IIB"/>
    <property type="match status" value="1"/>
</dbReference>
<keyword evidence="2 3" id="KW-0479">Metal-binding</keyword>
<dbReference type="UniPathway" id="UPA00109">
    <property type="reaction ID" value="UER00183"/>
</dbReference>